<evidence type="ECO:0000256" key="2">
    <source>
        <dbReference type="ARBA" id="ARBA00022475"/>
    </source>
</evidence>
<dbReference type="InterPro" id="IPR008271">
    <property type="entry name" value="Ser/Thr_kinase_AS"/>
</dbReference>
<evidence type="ECO:0000313" key="8">
    <source>
        <dbReference type="Proteomes" id="UP001159364"/>
    </source>
</evidence>
<dbReference type="EMBL" id="JAIWQS010000005">
    <property type="protein sequence ID" value="KAJ8766206.1"/>
    <property type="molecule type" value="Genomic_DNA"/>
</dbReference>
<comment type="subcellular location">
    <subcellularLocation>
        <location evidence="1">Cell membrane</location>
        <topology evidence="1">Lipid-anchor</topology>
    </subcellularLocation>
</comment>
<dbReference type="InterPro" id="IPR000719">
    <property type="entry name" value="Prot_kinase_dom"/>
</dbReference>
<dbReference type="Gene3D" id="1.10.510.10">
    <property type="entry name" value="Transferase(Phosphotransferase) domain 1"/>
    <property type="match status" value="1"/>
</dbReference>
<proteinExistence type="predicted"/>
<dbReference type="InterPro" id="IPR011009">
    <property type="entry name" value="Kinase-like_dom_sf"/>
</dbReference>
<keyword evidence="8" id="KW-1185">Reference proteome</keyword>
<gene>
    <name evidence="7" type="ORF">K2173_021723</name>
</gene>
<evidence type="ECO:0000256" key="4">
    <source>
        <dbReference type="ARBA" id="ARBA00023136"/>
    </source>
</evidence>
<dbReference type="GO" id="GO:0005524">
    <property type="term" value="F:ATP binding"/>
    <property type="evidence" value="ECO:0007669"/>
    <property type="project" value="InterPro"/>
</dbReference>
<keyword evidence="3" id="KW-0808">Transferase</keyword>
<keyword evidence="3" id="KW-0723">Serine/threonine-protein kinase</keyword>
<dbReference type="PANTHER" id="PTHR47985:SF31">
    <property type="entry name" value="SERINE_THREONINE-PROTEIN KINASE PBL26-RELATED"/>
    <property type="match status" value="1"/>
</dbReference>
<sequence length="172" mass="18776">MNIALGAAKGLEYLHNKANTPVIYRDLKTSNILLDKDQYNSILSDFGLAKPRPVGDKIHVSSKKTSRFAELADPLLRGDFPVRGLNQAVAVAVAAMCLQEDANVWHLMSDVVSALSFLGLDANGTPISLSSRPCYQNEENEDVERQRAVEEAIEWGASTRQVVPQNGTPSLL</sequence>
<organism evidence="7 8">
    <name type="scientific">Erythroxylum novogranatense</name>
    <dbReference type="NCBI Taxonomy" id="1862640"/>
    <lineage>
        <taxon>Eukaryota</taxon>
        <taxon>Viridiplantae</taxon>
        <taxon>Streptophyta</taxon>
        <taxon>Embryophyta</taxon>
        <taxon>Tracheophyta</taxon>
        <taxon>Spermatophyta</taxon>
        <taxon>Magnoliopsida</taxon>
        <taxon>eudicotyledons</taxon>
        <taxon>Gunneridae</taxon>
        <taxon>Pentapetalae</taxon>
        <taxon>rosids</taxon>
        <taxon>fabids</taxon>
        <taxon>Malpighiales</taxon>
        <taxon>Erythroxylaceae</taxon>
        <taxon>Erythroxylum</taxon>
    </lineage>
</organism>
<evidence type="ECO:0000256" key="3">
    <source>
        <dbReference type="ARBA" id="ARBA00022527"/>
    </source>
</evidence>
<dbReference type="Pfam" id="PF00069">
    <property type="entry name" value="Pkinase"/>
    <property type="match status" value="1"/>
</dbReference>
<comment type="caution">
    <text evidence="7">The sequence shown here is derived from an EMBL/GenBank/DDBJ whole genome shotgun (WGS) entry which is preliminary data.</text>
</comment>
<evidence type="ECO:0000259" key="6">
    <source>
        <dbReference type="PROSITE" id="PS50011"/>
    </source>
</evidence>
<feature type="domain" description="Protein kinase" evidence="6">
    <location>
        <begin position="1"/>
        <end position="172"/>
    </location>
</feature>
<evidence type="ECO:0000313" key="7">
    <source>
        <dbReference type="EMBL" id="KAJ8766206.1"/>
    </source>
</evidence>
<dbReference type="SUPFAM" id="SSF56112">
    <property type="entry name" value="Protein kinase-like (PK-like)"/>
    <property type="match status" value="1"/>
</dbReference>
<keyword evidence="4" id="KW-0472">Membrane</keyword>
<dbReference type="PROSITE" id="PS50011">
    <property type="entry name" value="PROTEIN_KINASE_DOM"/>
    <property type="match status" value="1"/>
</dbReference>
<name>A0AAV8THA5_9ROSI</name>
<dbReference type="Proteomes" id="UP001159364">
    <property type="component" value="Linkage Group LG05"/>
</dbReference>
<dbReference type="GO" id="GO:0005886">
    <property type="term" value="C:plasma membrane"/>
    <property type="evidence" value="ECO:0007669"/>
    <property type="project" value="UniProtKB-SubCell"/>
</dbReference>
<protein>
    <recommendedName>
        <fullName evidence="6">Protein kinase domain-containing protein</fullName>
    </recommendedName>
</protein>
<dbReference type="AlphaFoldDB" id="A0AAV8THA5"/>
<reference evidence="7 8" key="1">
    <citation type="submission" date="2021-09" db="EMBL/GenBank/DDBJ databases">
        <title>Genomic insights and catalytic innovation underlie evolution of tropane alkaloids biosynthesis.</title>
        <authorList>
            <person name="Wang Y.-J."/>
            <person name="Tian T."/>
            <person name="Huang J.-P."/>
            <person name="Huang S.-X."/>
        </authorList>
    </citation>
    <scope>NUCLEOTIDE SEQUENCE [LARGE SCALE GENOMIC DNA]</scope>
    <source>
        <strain evidence="7">KIB-2018</strain>
        <tissue evidence="7">Leaf</tissue>
    </source>
</reference>
<accession>A0AAV8THA5</accession>
<dbReference type="PANTHER" id="PTHR47985">
    <property type="entry name" value="OS07G0668900 PROTEIN"/>
    <property type="match status" value="1"/>
</dbReference>
<dbReference type="GO" id="GO:0004674">
    <property type="term" value="F:protein serine/threonine kinase activity"/>
    <property type="evidence" value="ECO:0007669"/>
    <property type="project" value="UniProtKB-KW"/>
</dbReference>
<evidence type="ECO:0000256" key="5">
    <source>
        <dbReference type="ARBA" id="ARBA00023288"/>
    </source>
</evidence>
<keyword evidence="3" id="KW-0418">Kinase</keyword>
<dbReference type="PROSITE" id="PS00108">
    <property type="entry name" value="PROTEIN_KINASE_ST"/>
    <property type="match status" value="1"/>
</dbReference>
<evidence type="ECO:0000256" key="1">
    <source>
        <dbReference type="ARBA" id="ARBA00004193"/>
    </source>
</evidence>
<keyword evidence="5" id="KW-0449">Lipoprotein</keyword>
<keyword evidence="2" id="KW-1003">Cell membrane</keyword>